<dbReference type="PANTHER" id="PTHR30612:SF0">
    <property type="entry name" value="CHLOROPLAST PROTEIN-TRANSPORTING ATPASE"/>
    <property type="match status" value="1"/>
</dbReference>
<gene>
    <name evidence="7" type="ORF">Q7C36_001778</name>
</gene>
<evidence type="ECO:0000259" key="5">
    <source>
        <dbReference type="PROSITE" id="PS51194"/>
    </source>
</evidence>
<dbReference type="SUPFAM" id="SSF48452">
    <property type="entry name" value="TPR-like"/>
    <property type="match status" value="1"/>
</dbReference>
<dbReference type="PRINTS" id="PR00906">
    <property type="entry name" value="SECA"/>
</dbReference>
<comment type="caution">
    <text evidence="7">The sequence shown here is derived from an EMBL/GenBank/DDBJ whole genome shotgun (WGS) entry which is preliminary data.</text>
</comment>
<dbReference type="PROSITE" id="PS51192">
    <property type="entry name" value="HELICASE_ATP_BIND_1"/>
    <property type="match status" value="1"/>
</dbReference>
<dbReference type="GO" id="GO:0006886">
    <property type="term" value="P:intracellular protein transport"/>
    <property type="evidence" value="ECO:0007669"/>
    <property type="project" value="InterPro"/>
</dbReference>
<dbReference type="GO" id="GO:0017038">
    <property type="term" value="P:protein import"/>
    <property type="evidence" value="ECO:0007669"/>
    <property type="project" value="InterPro"/>
</dbReference>
<dbReference type="FunFam" id="3.40.50.300:FF:004034">
    <property type="entry name" value="AGAP011982-PA"/>
    <property type="match status" value="1"/>
</dbReference>
<keyword evidence="3" id="KW-0811">Translocation</keyword>
<dbReference type="Gene3D" id="3.90.1440.10">
    <property type="entry name" value="SecA, preprotein cross-linking domain"/>
    <property type="match status" value="1"/>
</dbReference>
<keyword evidence="8" id="KW-1185">Reference proteome</keyword>
<evidence type="ECO:0000256" key="2">
    <source>
        <dbReference type="ARBA" id="ARBA00022927"/>
    </source>
</evidence>
<feature type="domain" description="Helicase C-terminal" evidence="5">
    <location>
        <begin position="508"/>
        <end position="678"/>
    </location>
</feature>
<dbReference type="InterPro" id="IPR001650">
    <property type="entry name" value="Helicase_C-like"/>
</dbReference>
<dbReference type="SUPFAM" id="SSF81767">
    <property type="entry name" value="Pre-protein crosslinking domain of SecA"/>
    <property type="match status" value="1"/>
</dbReference>
<dbReference type="GO" id="GO:0016020">
    <property type="term" value="C:membrane"/>
    <property type="evidence" value="ECO:0007669"/>
    <property type="project" value="InterPro"/>
</dbReference>
<dbReference type="SUPFAM" id="SSF52540">
    <property type="entry name" value="P-loop containing nucleoside triphosphate hydrolases"/>
    <property type="match status" value="2"/>
</dbReference>
<dbReference type="PANTHER" id="PTHR30612">
    <property type="entry name" value="SECA INNER MEMBRANE COMPONENT OF SEC PROTEIN SECRETION SYSTEM"/>
    <property type="match status" value="1"/>
</dbReference>
<keyword evidence="2" id="KW-0813">Transport</keyword>
<evidence type="ECO:0000256" key="1">
    <source>
        <dbReference type="ARBA" id="ARBA00022490"/>
    </source>
</evidence>
<dbReference type="PROSITE" id="PS51196">
    <property type="entry name" value="SECA_MOTOR_DEAD"/>
    <property type="match status" value="1"/>
</dbReference>
<evidence type="ECO:0008006" key="9">
    <source>
        <dbReference type="Google" id="ProtNLM"/>
    </source>
</evidence>
<feature type="domain" description="SecA family profile" evidence="6">
    <location>
        <begin position="51"/>
        <end position="674"/>
    </location>
</feature>
<accession>A0AA88NWN8</accession>
<keyword evidence="1" id="KW-0963">Cytoplasm</keyword>
<dbReference type="Gene3D" id="3.40.50.300">
    <property type="entry name" value="P-loop containing nucleotide triphosphate hydrolases"/>
    <property type="match status" value="2"/>
</dbReference>
<dbReference type="Pfam" id="PF07517">
    <property type="entry name" value="SecA_DEAD"/>
    <property type="match status" value="1"/>
</dbReference>
<evidence type="ECO:0000313" key="7">
    <source>
        <dbReference type="EMBL" id="KAK2865722.1"/>
    </source>
</evidence>
<dbReference type="EMBL" id="JAVHJS010000002">
    <property type="protein sequence ID" value="KAK2865722.1"/>
    <property type="molecule type" value="Genomic_DNA"/>
</dbReference>
<dbReference type="InterPro" id="IPR014018">
    <property type="entry name" value="SecA_motor_DEAD"/>
</dbReference>
<feature type="domain" description="Helicase ATP-binding" evidence="4">
    <location>
        <begin position="164"/>
        <end position="299"/>
    </location>
</feature>
<dbReference type="Gene3D" id="1.25.40.10">
    <property type="entry name" value="Tetratricopeptide repeat domain"/>
    <property type="match status" value="1"/>
</dbReference>
<dbReference type="Proteomes" id="UP001187315">
    <property type="component" value="Unassembled WGS sequence"/>
</dbReference>
<name>A0AA88NWN8_TACVA</name>
<sequence length="1051" mass="119567">MASTNLLLSRLRDLVRYGQWSEDDVVDLFTALVKEYGVKRLNTDFYTWMAKILYQVEIHKINKSDLLSEIKPNHFVDDIENRIKSLAKETREKSLKEILEEIRTEGDTDLNILCEVENIVLYVSSSPPVSKNPSGIKETLVTLCNAVEKAKGWKPRLAQMVSWCIMALSDSSRLIQVGTGEGKSCIVAMFAAYLAMNRQHVDIISSSPVLAERDAKEWLSFYENLEITVDYNTKKRKVEDLRRCYACQVIYGTAHDFAGDWLRHRFQRENVRPDRKFECVIVDEVDSLMLDKGLEIVYLNSEMPVMESLNVILAKIWWVVNQSEDLDVEKTLDLIRSSLASDDLDILPSHLEISTGTSERERNKIHIPGFLEHINERLKIWIKNAFLAKTMTLGHEYILHKDSVVPVDFGSTGVVQNNMKWGDGLQQFLEMKHQTRLSNMSIITNFKSNVSLFRSYKQIYGLTGTLGKQTELDLLQKLYPGIKSCKIPPFKRRKLYEKDGIVMTDEDGWEQTICKVVNNQVNPTVYRGSRAVLVICETIKRAQTVHDALSKTIPTDKLKLYTNNNMDNSNVTGEKVTEGCVIVATNLAGRGTDLKVCKNVNGSGGLFVVQTFLPLNIRVEQQAFGRTAREGNPGSAQLIMCSTHFSESVKLVMALHSPRTLLTLLRHLTDTLAVTGLTGNKFEETLIIYRREPSEKNCEAMVKELRELLNTEKPSGLTNLEVEKQSRDLIVQTRLSHILEDDIPKITKKEDLFYEYLEMLDTIYKQPQGGNHEDIVSSLHECWGMWLLMKFNENESTEILRQQLKKDLQSAKQKLDCKHSPSTMIYHYVRLGNTLRNKRSFADSIEMYTRAIENNSCCPAIALYNRALSILSKGNSGHIAQALSDLKKAEEAVESYMRMLTLTLDFVKSSSNDPFLFADTSFTKQFHAKQIAQDLLKKNIQQAIQVLQFAESKGYDVRITDYPVEFLVLNPGLLRSDEFIKVLQLVVALSKVSSTVFPESLSISSSTENELMDGVTELGREIIQLQSLGLDTLFSVQTVFSFFKRLSKIFS</sequence>
<dbReference type="GO" id="GO:0006605">
    <property type="term" value="P:protein targeting"/>
    <property type="evidence" value="ECO:0007669"/>
    <property type="project" value="InterPro"/>
</dbReference>
<dbReference type="SMART" id="SM00957">
    <property type="entry name" value="SecA_DEAD"/>
    <property type="match status" value="1"/>
</dbReference>
<dbReference type="InterPro" id="IPR000185">
    <property type="entry name" value="SecA"/>
</dbReference>
<evidence type="ECO:0000256" key="3">
    <source>
        <dbReference type="ARBA" id="ARBA00023010"/>
    </source>
</evidence>
<protein>
    <recommendedName>
        <fullName evidence="9">Protein translocase subunit SecA</fullName>
    </recommendedName>
</protein>
<dbReference type="GO" id="GO:0005524">
    <property type="term" value="F:ATP binding"/>
    <property type="evidence" value="ECO:0007669"/>
    <property type="project" value="InterPro"/>
</dbReference>
<keyword evidence="2" id="KW-0653">Protein transport</keyword>
<dbReference type="AlphaFoldDB" id="A0AA88NWN8"/>
<proteinExistence type="predicted"/>
<evidence type="ECO:0000259" key="6">
    <source>
        <dbReference type="PROSITE" id="PS51196"/>
    </source>
</evidence>
<evidence type="ECO:0000259" key="4">
    <source>
        <dbReference type="PROSITE" id="PS51192"/>
    </source>
</evidence>
<reference evidence="7" key="1">
    <citation type="submission" date="2023-08" db="EMBL/GenBank/DDBJ databases">
        <title>Pelteobagrus vachellii genome.</title>
        <authorList>
            <person name="Liu H."/>
        </authorList>
    </citation>
    <scope>NUCLEOTIDE SEQUENCE</scope>
    <source>
        <strain evidence="7">PRFRI_2022a</strain>
        <tissue evidence="7">Muscle</tissue>
    </source>
</reference>
<organism evidence="7 8">
    <name type="scientific">Tachysurus vachellii</name>
    <name type="common">Darkbarbel catfish</name>
    <name type="synonym">Pelteobagrus vachellii</name>
    <dbReference type="NCBI Taxonomy" id="175792"/>
    <lineage>
        <taxon>Eukaryota</taxon>
        <taxon>Metazoa</taxon>
        <taxon>Chordata</taxon>
        <taxon>Craniata</taxon>
        <taxon>Vertebrata</taxon>
        <taxon>Euteleostomi</taxon>
        <taxon>Actinopterygii</taxon>
        <taxon>Neopterygii</taxon>
        <taxon>Teleostei</taxon>
        <taxon>Ostariophysi</taxon>
        <taxon>Siluriformes</taxon>
        <taxon>Bagridae</taxon>
        <taxon>Tachysurus</taxon>
    </lineage>
</organism>
<evidence type="ECO:0000313" key="8">
    <source>
        <dbReference type="Proteomes" id="UP001187315"/>
    </source>
</evidence>
<dbReference type="InterPro" id="IPR027417">
    <property type="entry name" value="P-loop_NTPase"/>
</dbReference>
<dbReference type="InterPro" id="IPR036670">
    <property type="entry name" value="SecA_X-link_sf"/>
</dbReference>
<dbReference type="InterPro" id="IPR011115">
    <property type="entry name" value="SecA_DEAD"/>
</dbReference>
<dbReference type="InterPro" id="IPR014001">
    <property type="entry name" value="Helicase_ATP-bd"/>
</dbReference>
<dbReference type="PROSITE" id="PS51194">
    <property type="entry name" value="HELICASE_CTER"/>
    <property type="match status" value="1"/>
</dbReference>
<dbReference type="InterPro" id="IPR011990">
    <property type="entry name" value="TPR-like_helical_dom_sf"/>
</dbReference>